<dbReference type="InterPro" id="IPR036047">
    <property type="entry name" value="F-box-like_dom_sf"/>
</dbReference>
<evidence type="ECO:0000313" key="3">
    <source>
        <dbReference type="EMBL" id="TCD63914.1"/>
    </source>
</evidence>
<feature type="domain" description="F-box" evidence="2">
    <location>
        <begin position="13"/>
        <end position="61"/>
    </location>
</feature>
<name>A0A4R0RNJ0_9APHY</name>
<dbReference type="PROSITE" id="PS50181">
    <property type="entry name" value="FBOX"/>
    <property type="match status" value="1"/>
</dbReference>
<gene>
    <name evidence="3" type="ORF">EIP91_004761</name>
</gene>
<dbReference type="SUPFAM" id="SSF52047">
    <property type="entry name" value="RNI-like"/>
    <property type="match status" value="1"/>
</dbReference>
<dbReference type="SUPFAM" id="SSF81383">
    <property type="entry name" value="F-box domain"/>
    <property type="match status" value="1"/>
</dbReference>
<keyword evidence="4" id="KW-1185">Reference proteome</keyword>
<sequence length="552" mass="62122">MQADSNRGTSYGRLTIDHIPIEIFDYILSFLELDDYNTPCNLSLVCRSWSAAVRPYVFRSVCLHDGGTIRFNELLNQIPLVRRWVRKIRIISAEYQFWSVWCSDAFVNMVQRLDNLFAVSFERTTYPVLLILVPPTDVICKRAILRKNLATFRNIHELSFPRCSMQSSEFATLVGCFPNIQTINLGLCRISSGHVSVSYEKVSFPLTSLNITSRCPSLDSIFLPEAFRSLHRLHFKVDFQNDQVSFSYIMACLGSDLRTLLLDIPYAGSINWCDPMWLRGWDTTRLIGLRELEVRIHPKDSVAAPVLRKLGSLSVHTMTLQVSFKSSSDITVQRCAALDGAFTPPAFRDLKSLRLVYKGSLTPSAALETLEKTLPTLWNRSSEVIIVPTSVHCLQSQLFCLISTISQRHMRFATVFGGLLVVAVSSAVVVPLHETYARGYDEDAIAAQNHNQLIRAVHARELVGPNARPLGDTAVLSKRVTLRRPGPGDEPPPRQPAPQEPEQEGESSHSPLVQEARQMYGHMVNNGSRPADAVNALRNHDKYKHVWSHGPR</sequence>
<dbReference type="InterPro" id="IPR032675">
    <property type="entry name" value="LRR_dom_sf"/>
</dbReference>
<reference evidence="3 4" key="1">
    <citation type="submission" date="2018-11" db="EMBL/GenBank/DDBJ databases">
        <title>Genome assembly of Steccherinum ochraceum LE-BIN_3174, the white-rot fungus of the Steccherinaceae family (The Residual Polyporoid clade, Polyporales, Basidiomycota).</title>
        <authorList>
            <person name="Fedorova T.V."/>
            <person name="Glazunova O.A."/>
            <person name="Landesman E.O."/>
            <person name="Moiseenko K.V."/>
            <person name="Psurtseva N.V."/>
            <person name="Savinova O.S."/>
            <person name="Shakhova N.V."/>
            <person name="Tyazhelova T.V."/>
            <person name="Vasina D.V."/>
        </authorList>
    </citation>
    <scope>NUCLEOTIDE SEQUENCE [LARGE SCALE GENOMIC DNA]</scope>
    <source>
        <strain evidence="3 4">LE-BIN_3174</strain>
    </source>
</reference>
<organism evidence="3 4">
    <name type="scientific">Steccherinum ochraceum</name>
    <dbReference type="NCBI Taxonomy" id="92696"/>
    <lineage>
        <taxon>Eukaryota</taxon>
        <taxon>Fungi</taxon>
        <taxon>Dikarya</taxon>
        <taxon>Basidiomycota</taxon>
        <taxon>Agaricomycotina</taxon>
        <taxon>Agaricomycetes</taxon>
        <taxon>Polyporales</taxon>
        <taxon>Steccherinaceae</taxon>
        <taxon>Steccherinum</taxon>
    </lineage>
</organism>
<dbReference type="EMBL" id="RWJN01000266">
    <property type="protein sequence ID" value="TCD63914.1"/>
    <property type="molecule type" value="Genomic_DNA"/>
</dbReference>
<dbReference type="InterPro" id="IPR001810">
    <property type="entry name" value="F-box_dom"/>
</dbReference>
<evidence type="ECO:0000256" key="1">
    <source>
        <dbReference type="SAM" id="MobiDB-lite"/>
    </source>
</evidence>
<protein>
    <recommendedName>
        <fullName evidence="2">F-box domain-containing protein</fullName>
    </recommendedName>
</protein>
<feature type="region of interest" description="Disordered" evidence="1">
    <location>
        <begin position="482"/>
        <end position="537"/>
    </location>
</feature>
<accession>A0A4R0RNJ0</accession>
<feature type="compositionally biased region" description="Pro residues" evidence="1">
    <location>
        <begin position="488"/>
        <end position="499"/>
    </location>
</feature>
<dbReference type="Proteomes" id="UP000292702">
    <property type="component" value="Unassembled WGS sequence"/>
</dbReference>
<dbReference type="AlphaFoldDB" id="A0A4R0RNJ0"/>
<dbReference type="OrthoDB" id="2239689at2759"/>
<proteinExistence type="predicted"/>
<dbReference type="CDD" id="cd09917">
    <property type="entry name" value="F-box_SF"/>
    <property type="match status" value="1"/>
</dbReference>
<evidence type="ECO:0000259" key="2">
    <source>
        <dbReference type="PROSITE" id="PS50181"/>
    </source>
</evidence>
<comment type="caution">
    <text evidence="3">The sequence shown here is derived from an EMBL/GenBank/DDBJ whole genome shotgun (WGS) entry which is preliminary data.</text>
</comment>
<dbReference type="Pfam" id="PF12937">
    <property type="entry name" value="F-box-like"/>
    <property type="match status" value="1"/>
</dbReference>
<evidence type="ECO:0000313" key="4">
    <source>
        <dbReference type="Proteomes" id="UP000292702"/>
    </source>
</evidence>
<dbReference type="Gene3D" id="3.80.10.10">
    <property type="entry name" value="Ribonuclease Inhibitor"/>
    <property type="match status" value="1"/>
</dbReference>